<accession>A0A1H5RL52</accession>
<dbReference type="EMBL" id="FNUX01000001">
    <property type="protein sequence ID" value="SEF39096.1"/>
    <property type="molecule type" value="Genomic_DNA"/>
</dbReference>
<evidence type="ECO:0000313" key="4">
    <source>
        <dbReference type="Proteomes" id="UP000236753"/>
    </source>
</evidence>
<proteinExistence type="predicted"/>
<feature type="compositionally biased region" description="Gly residues" evidence="1">
    <location>
        <begin position="92"/>
        <end position="102"/>
    </location>
</feature>
<dbReference type="Proteomes" id="UP000236753">
    <property type="component" value="Unassembled WGS sequence"/>
</dbReference>
<evidence type="ECO:0000313" key="3">
    <source>
        <dbReference type="EMBL" id="SEF39096.1"/>
    </source>
</evidence>
<protein>
    <recommendedName>
        <fullName evidence="5">Lipoprotein</fullName>
    </recommendedName>
</protein>
<dbReference type="PROSITE" id="PS51257">
    <property type="entry name" value="PROKAR_LIPOPROTEIN"/>
    <property type="match status" value="1"/>
</dbReference>
<keyword evidence="2" id="KW-0732">Signal</keyword>
<reference evidence="3 4" key="1">
    <citation type="submission" date="2016-10" db="EMBL/GenBank/DDBJ databases">
        <authorList>
            <person name="de Groot N.N."/>
        </authorList>
    </citation>
    <scope>NUCLEOTIDE SEQUENCE [LARGE SCALE GENOMIC DNA]</scope>
    <source>
        <strain evidence="3 4">Nm13</strain>
    </source>
</reference>
<dbReference type="RefSeq" id="WP_103965082.1">
    <property type="nucleotide sequence ID" value="NZ_FNUX01000001.1"/>
</dbReference>
<feature type="signal peptide" evidence="2">
    <location>
        <begin position="1"/>
        <end position="23"/>
    </location>
</feature>
<evidence type="ECO:0000256" key="2">
    <source>
        <dbReference type="SAM" id="SignalP"/>
    </source>
</evidence>
<feature type="region of interest" description="Disordered" evidence="1">
    <location>
        <begin position="74"/>
        <end position="102"/>
    </location>
</feature>
<evidence type="ECO:0000256" key="1">
    <source>
        <dbReference type="SAM" id="MobiDB-lite"/>
    </source>
</evidence>
<sequence>MNKFSIKVTLCLPIMMLVLTACVASPPKRMDARFGNAFGMAKAQQTVNPDASLNTAPVRGIDGQAGDAIFDNYRESYATPKPPARGALDVGTSGGSSGSGMQ</sequence>
<feature type="chain" id="PRO_5009283158" description="Lipoprotein" evidence="2">
    <location>
        <begin position="24"/>
        <end position="102"/>
    </location>
</feature>
<name>A0A1H5RL52_9PROT</name>
<organism evidence="3 4">
    <name type="scientific">Nitrosomonas ureae</name>
    <dbReference type="NCBI Taxonomy" id="44577"/>
    <lineage>
        <taxon>Bacteria</taxon>
        <taxon>Pseudomonadati</taxon>
        <taxon>Pseudomonadota</taxon>
        <taxon>Betaproteobacteria</taxon>
        <taxon>Nitrosomonadales</taxon>
        <taxon>Nitrosomonadaceae</taxon>
        <taxon>Nitrosomonas</taxon>
    </lineage>
</organism>
<gene>
    <name evidence="3" type="ORF">SAMN05216334_10180</name>
</gene>
<dbReference type="OrthoDB" id="8537668at2"/>
<dbReference type="AlphaFoldDB" id="A0A1H5RL52"/>
<evidence type="ECO:0008006" key="5">
    <source>
        <dbReference type="Google" id="ProtNLM"/>
    </source>
</evidence>